<dbReference type="Proteomes" id="UP000288388">
    <property type="component" value="Unassembled WGS sequence"/>
</dbReference>
<name>A0A437UJ81_ENTAV</name>
<evidence type="ECO:0000259" key="1">
    <source>
        <dbReference type="Pfam" id="PF06605"/>
    </source>
</evidence>
<proteinExistence type="predicted"/>
<protein>
    <recommendedName>
        <fullName evidence="1">Tail spike domain-containing protein</fullName>
    </recommendedName>
</protein>
<evidence type="ECO:0000313" key="2">
    <source>
        <dbReference type="EMBL" id="RVU93635.1"/>
    </source>
</evidence>
<reference evidence="2 3" key="1">
    <citation type="submission" date="2018-12" db="EMBL/GenBank/DDBJ databases">
        <title>A novel vanA-carrying plasmid in a clinical isolate of Enterococcus avium.</title>
        <authorList>
            <person name="Bernasconi O.J."/>
            <person name="Luzzaro F."/>
            <person name="Endimiani A."/>
        </authorList>
    </citation>
    <scope>NUCLEOTIDE SEQUENCE [LARGE SCALE GENOMIC DNA]</scope>
    <source>
        <strain evidence="2 3">LC0559/18</strain>
    </source>
</reference>
<organism evidence="2 3">
    <name type="scientific">Enterococcus avium</name>
    <name type="common">Streptococcus avium</name>
    <dbReference type="NCBI Taxonomy" id="33945"/>
    <lineage>
        <taxon>Bacteria</taxon>
        <taxon>Bacillati</taxon>
        <taxon>Bacillota</taxon>
        <taxon>Bacilli</taxon>
        <taxon>Lactobacillales</taxon>
        <taxon>Enterococcaceae</taxon>
        <taxon>Enterococcus</taxon>
    </lineage>
</organism>
<evidence type="ECO:0000313" key="3">
    <source>
        <dbReference type="Proteomes" id="UP000288388"/>
    </source>
</evidence>
<dbReference type="EMBL" id="RYZS01000001">
    <property type="protein sequence ID" value="RVU93635.1"/>
    <property type="molecule type" value="Genomic_DNA"/>
</dbReference>
<dbReference type="InterPro" id="IPR010572">
    <property type="entry name" value="Tail_dom"/>
</dbReference>
<gene>
    <name evidence="2" type="ORF">EK398_01460</name>
</gene>
<dbReference type="RefSeq" id="WP_127978077.1">
    <property type="nucleotide sequence ID" value="NZ_JBPFKW010000279.1"/>
</dbReference>
<dbReference type="Pfam" id="PF06605">
    <property type="entry name" value="Prophage_tail"/>
    <property type="match status" value="1"/>
</dbReference>
<dbReference type="InterPro" id="IPR007119">
    <property type="entry name" value="Phage_tail_spike_N"/>
</dbReference>
<comment type="caution">
    <text evidence="2">The sequence shown here is derived from an EMBL/GenBank/DDBJ whole genome shotgun (WGS) entry which is preliminary data.</text>
</comment>
<feature type="domain" description="Tail spike" evidence="1">
    <location>
        <begin position="119"/>
        <end position="343"/>
    </location>
</feature>
<accession>A0A437UJ81</accession>
<dbReference type="NCBIfam" id="TIGR01665">
    <property type="entry name" value="put_anti_recept"/>
    <property type="match status" value="1"/>
</dbReference>
<dbReference type="AlphaFoldDB" id="A0A437UJ81"/>
<sequence>MRYTTSVYFFNEKQELIRRVTERYLTQLVQEKEITDDKSELLLDTLTVSTIFDKRIANAAYMAVKESDKSLSLYYINSIEDPDNRLIFTGLNFALKELDGYVVKDIRPVKRTVNYVATQILQVTDSEWRLGYVKPNLPMITDTFYYLSVKDCLKQLQTHGCEVLFKCKIQNRRITDKWIEIYDKIGTASNKRFVYGGSALSVVKEQDRSQIYTSLIGRGKGEEVGDGYGRRLEFTDLVWKTSAGKPANKPANQNWIELPEMTAKYGIPKKNGTMRKREGVVVFEDIEDTETLLLNTYNALVEMSRPLIQFKTQVFSGDAIGNTIPVIRYDRDYRYRARIFKVTIDRLMGKVTSDVGDNLGKKSTIKVTSGLRIDLDRVETTKPSFYTAEQIAQWQTDIIRGLKGGSFVILTEEDLGISDERIPFCSVWMNGKSLETSNHFLVANSEGIGFIDGDFNLDNFHTAWTIDGVFNARFIQVGRLGGEQVFMDLDTGEVFFGKGWIKSTNGNMQINITEGIIEGPIIRSYTNKGITAGIEIQAGEIRVLDSSKNMLGAIGTTGLTGGSMRISNRQGKGMVIGTENGGSIGTLLSIPSSSTVTNPELDYYGTHDMSGAKIGTGSTQYAKFMTTQIGSTKYPAVFDVNGRSGVAFGGGELYLIKGNQYYTLSDVLKVTEKMKNLGSVQIPSSIRSDGTVATWWNVSF</sequence>